<feature type="region of interest" description="Disordered" evidence="1">
    <location>
        <begin position="264"/>
        <end position="286"/>
    </location>
</feature>
<keyword evidence="4" id="KW-1185">Reference proteome</keyword>
<evidence type="ECO:0000313" key="3">
    <source>
        <dbReference type="EMBL" id="MCT2587287.1"/>
    </source>
</evidence>
<accession>A0ABT2JHD0</accession>
<dbReference type="Proteomes" id="UP001156441">
    <property type="component" value="Unassembled WGS sequence"/>
</dbReference>
<reference evidence="3 4" key="1">
    <citation type="submission" date="2021-02" db="EMBL/GenBank/DDBJ databases">
        <title>Actinophytocola xerophila sp. nov., isolated from soil of cotton cropping field.</title>
        <authorList>
            <person name="Huang R."/>
            <person name="Chen X."/>
            <person name="Ge X."/>
            <person name="Liu W."/>
        </authorList>
    </citation>
    <scope>NUCLEOTIDE SEQUENCE [LARGE SCALE GENOMIC DNA]</scope>
    <source>
        <strain evidence="3 4">S1-96</strain>
    </source>
</reference>
<dbReference type="Pfam" id="PF19054">
    <property type="entry name" value="DUF5753"/>
    <property type="match status" value="1"/>
</dbReference>
<name>A0ABT2JHD0_9PSEU</name>
<sequence length="286" mass="32043">MGQVMGPAQVREVADELRTHREDMEIPAHVLADRLGWSPSKISRVENGLAPISEIDVVRYGAHCGMRAHEIEALLDMCRDPGAPGFWMSKRSSTLIFHETQADSSTSYNPLVVPGMLQTQEYAAELIGDGSPWLVNLRMERQRLLSDRPFEFFIHEQALRLPVGGNRVMNEQLLKLVLVAGRPSITVRVVPSSLGARSVHGGSFVLFHYESHKPLVYLEHGKMGFFLEDQECVDSFRLLRDRLGEMALSRGESREMLAALASEFDRPEVSPDAPEHLAEEQSQRGT</sequence>
<dbReference type="Gene3D" id="1.10.260.40">
    <property type="entry name" value="lambda repressor-like DNA-binding domains"/>
    <property type="match status" value="1"/>
</dbReference>
<protein>
    <submittedName>
        <fullName evidence="3">Helix-turn-helix domain-containing protein</fullName>
    </submittedName>
</protein>
<dbReference type="InterPro" id="IPR010982">
    <property type="entry name" value="Lambda_DNA-bd_dom_sf"/>
</dbReference>
<dbReference type="SUPFAM" id="SSF47413">
    <property type="entry name" value="lambda repressor-like DNA-binding domains"/>
    <property type="match status" value="1"/>
</dbReference>
<dbReference type="InterPro" id="IPR001387">
    <property type="entry name" value="Cro/C1-type_HTH"/>
</dbReference>
<dbReference type="CDD" id="cd00093">
    <property type="entry name" value="HTH_XRE"/>
    <property type="match status" value="1"/>
</dbReference>
<feature type="domain" description="HTH cro/C1-type" evidence="2">
    <location>
        <begin position="17"/>
        <end position="71"/>
    </location>
</feature>
<organism evidence="3 4">
    <name type="scientific">Actinophytocola gossypii</name>
    <dbReference type="NCBI Taxonomy" id="2812003"/>
    <lineage>
        <taxon>Bacteria</taxon>
        <taxon>Bacillati</taxon>
        <taxon>Actinomycetota</taxon>
        <taxon>Actinomycetes</taxon>
        <taxon>Pseudonocardiales</taxon>
        <taxon>Pseudonocardiaceae</taxon>
    </lineage>
</organism>
<proteinExistence type="predicted"/>
<dbReference type="Pfam" id="PF13560">
    <property type="entry name" value="HTH_31"/>
    <property type="match status" value="1"/>
</dbReference>
<comment type="caution">
    <text evidence="3">The sequence shown here is derived from an EMBL/GenBank/DDBJ whole genome shotgun (WGS) entry which is preliminary data.</text>
</comment>
<gene>
    <name evidence="3" type="ORF">JT362_29605</name>
</gene>
<dbReference type="InterPro" id="IPR043917">
    <property type="entry name" value="DUF5753"/>
</dbReference>
<evidence type="ECO:0000259" key="2">
    <source>
        <dbReference type="PROSITE" id="PS50943"/>
    </source>
</evidence>
<dbReference type="RefSeq" id="WP_260195168.1">
    <property type="nucleotide sequence ID" value="NZ_JAFFZE010000024.1"/>
</dbReference>
<evidence type="ECO:0000313" key="4">
    <source>
        <dbReference type="Proteomes" id="UP001156441"/>
    </source>
</evidence>
<evidence type="ECO:0000256" key="1">
    <source>
        <dbReference type="SAM" id="MobiDB-lite"/>
    </source>
</evidence>
<dbReference type="EMBL" id="JAFFZE010000024">
    <property type="protein sequence ID" value="MCT2587287.1"/>
    <property type="molecule type" value="Genomic_DNA"/>
</dbReference>
<dbReference type="PROSITE" id="PS50943">
    <property type="entry name" value="HTH_CROC1"/>
    <property type="match status" value="1"/>
</dbReference>
<dbReference type="SMART" id="SM00530">
    <property type="entry name" value="HTH_XRE"/>
    <property type="match status" value="1"/>
</dbReference>